<dbReference type="InterPro" id="IPR011992">
    <property type="entry name" value="EF-hand-dom_pair"/>
</dbReference>
<feature type="domain" description="EF-hand" evidence="3">
    <location>
        <begin position="112"/>
        <end position="145"/>
    </location>
</feature>
<dbReference type="Pfam" id="PF13405">
    <property type="entry name" value="EF-hand_6"/>
    <property type="match status" value="1"/>
</dbReference>
<dbReference type="GO" id="GO:0016460">
    <property type="term" value="C:myosin II complex"/>
    <property type="evidence" value="ECO:0007669"/>
    <property type="project" value="TreeGrafter"/>
</dbReference>
<name>A0A2P6NBG7_9EUKA</name>
<dbReference type="Proteomes" id="UP000241769">
    <property type="component" value="Unassembled WGS sequence"/>
</dbReference>
<dbReference type="InterPro" id="IPR050230">
    <property type="entry name" value="CALM/Myosin/TropC-like"/>
</dbReference>
<dbReference type="Gene3D" id="1.10.238.10">
    <property type="entry name" value="EF-hand"/>
    <property type="match status" value="1"/>
</dbReference>
<dbReference type="EMBL" id="MDYQ01000128">
    <property type="protein sequence ID" value="PRP81306.1"/>
    <property type="molecule type" value="Genomic_DNA"/>
</dbReference>
<comment type="caution">
    <text evidence="4">The sequence shown here is derived from an EMBL/GenBank/DDBJ whole genome shotgun (WGS) entry which is preliminary data.</text>
</comment>
<reference evidence="4 5" key="1">
    <citation type="journal article" date="2018" name="Genome Biol. Evol.">
        <title>Multiple Roots of Fruiting Body Formation in Amoebozoa.</title>
        <authorList>
            <person name="Hillmann F."/>
            <person name="Forbes G."/>
            <person name="Novohradska S."/>
            <person name="Ferling I."/>
            <person name="Riege K."/>
            <person name="Groth M."/>
            <person name="Westermann M."/>
            <person name="Marz M."/>
            <person name="Spaller T."/>
            <person name="Winckler T."/>
            <person name="Schaap P."/>
            <person name="Glockner G."/>
        </authorList>
    </citation>
    <scope>NUCLEOTIDE SEQUENCE [LARGE SCALE GENOMIC DNA]</scope>
    <source>
        <strain evidence="4 5">Jena</strain>
    </source>
</reference>
<dbReference type="SMART" id="SM00054">
    <property type="entry name" value="EFh"/>
    <property type="match status" value="2"/>
</dbReference>
<keyword evidence="2" id="KW-0106">Calcium</keyword>
<sequence>MPLSAELIAECRDNFNLFDRDGDGRVSEKELCTLLCSVGFSPTQADIKDLTAQFCKSPEGFDLETFTKITESQQKRTISDGDIVNALAPYSKSGMISSAELRYLLTTMGDKLSEEEVDEILREADIEATGQLNCADFVKMLASSK</sequence>
<dbReference type="InterPro" id="IPR018247">
    <property type="entry name" value="EF_Hand_1_Ca_BS"/>
</dbReference>
<dbReference type="PROSITE" id="PS00018">
    <property type="entry name" value="EF_HAND_1"/>
    <property type="match status" value="1"/>
</dbReference>
<evidence type="ECO:0000259" key="3">
    <source>
        <dbReference type="PROSITE" id="PS50222"/>
    </source>
</evidence>
<evidence type="ECO:0000256" key="1">
    <source>
        <dbReference type="ARBA" id="ARBA00022737"/>
    </source>
</evidence>
<dbReference type="InParanoid" id="A0A2P6NBG7"/>
<organism evidence="4 5">
    <name type="scientific">Planoprotostelium fungivorum</name>
    <dbReference type="NCBI Taxonomy" id="1890364"/>
    <lineage>
        <taxon>Eukaryota</taxon>
        <taxon>Amoebozoa</taxon>
        <taxon>Evosea</taxon>
        <taxon>Variosea</taxon>
        <taxon>Cavosteliida</taxon>
        <taxon>Cavosteliaceae</taxon>
        <taxon>Planoprotostelium</taxon>
    </lineage>
</organism>
<dbReference type="PROSITE" id="PS50222">
    <property type="entry name" value="EF_HAND_2"/>
    <property type="match status" value="2"/>
</dbReference>
<dbReference type="Pfam" id="PF13833">
    <property type="entry name" value="EF-hand_8"/>
    <property type="match status" value="1"/>
</dbReference>
<dbReference type="InterPro" id="IPR002048">
    <property type="entry name" value="EF_hand_dom"/>
</dbReference>
<feature type="domain" description="EF-hand" evidence="3">
    <location>
        <begin position="6"/>
        <end position="41"/>
    </location>
</feature>
<proteinExistence type="predicted"/>
<dbReference type="GO" id="GO:0005509">
    <property type="term" value="F:calcium ion binding"/>
    <property type="evidence" value="ECO:0007669"/>
    <property type="project" value="InterPro"/>
</dbReference>
<keyword evidence="5" id="KW-1185">Reference proteome</keyword>
<dbReference type="OrthoDB" id="25852at2759"/>
<evidence type="ECO:0000256" key="2">
    <source>
        <dbReference type="ARBA" id="ARBA00022837"/>
    </source>
</evidence>
<dbReference type="PANTHER" id="PTHR23048">
    <property type="entry name" value="MYOSIN LIGHT CHAIN 1, 3"/>
    <property type="match status" value="1"/>
</dbReference>
<accession>A0A2P6NBG7</accession>
<dbReference type="CDD" id="cd00051">
    <property type="entry name" value="EFh"/>
    <property type="match status" value="1"/>
</dbReference>
<dbReference type="AlphaFoldDB" id="A0A2P6NBG7"/>
<evidence type="ECO:0000313" key="4">
    <source>
        <dbReference type="EMBL" id="PRP81306.1"/>
    </source>
</evidence>
<gene>
    <name evidence="4" type="ORF">PROFUN_04541</name>
</gene>
<evidence type="ECO:0000313" key="5">
    <source>
        <dbReference type="Proteomes" id="UP000241769"/>
    </source>
</evidence>
<dbReference type="STRING" id="1890364.A0A2P6NBG7"/>
<dbReference type="SUPFAM" id="SSF47473">
    <property type="entry name" value="EF-hand"/>
    <property type="match status" value="1"/>
</dbReference>
<keyword evidence="1" id="KW-0677">Repeat</keyword>
<dbReference type="PANTHER" id="PTHR23048:SF0">
    <property type="entry name" value="CALMODULIN LIKE 3"/>
    <property type="match status" value="1"/>
</dbReference>
<dbReference type="FunFam" id="1.10.238.10:FF:000178">
    <property type="entry name" value="Calmodulin-2 A"/>
    <property type="match status" value="1"/>
</dbReference>
<protein>
    <submittedName>
        <fullName evidence="4">Calmodulin</fullName>
    </submittedName>
</protein>